<feature type="domain" description="Glycosyl transferase family 1" evidence="1">
    <location>
        <begin position="183"/>
        <end position="331"/>
    </location>
</feature>
<dbReference type="RefSeq" id="WP_074959471.1">
    <property type="nucleotide sequence ID" value="NZ_FOKQ01000001.1"/>
</dbReference>
<keyword evidence="2" id="KW-0808">Transferase</keyword>
<dbReference type="CDD" id="cd03801">
    <property type="entry name" value="GT4_PimA-like"/>
    <property type="match status" value="1"/>
</dbReference>
<dbReference type="AlphaFoldDB" id="A0A1I1CW48"/>
<name>A0A1I1CW48_RUMAL</name>
<dbReference type="InterPro" id="IPR001296">
    <property type="entry name" value="Glyco_trans_1"/>
</dbReference>
<dbReference type="EMBL" id="FOKQ01000001">
    <property type="protein sequence ID" value="SFB66292.1"/>
    <property type="molecule type" value="Genomic_DNA"/>
</dbReference>
<evidence type="ECO:0000313" key="3">
    <source>
        <dbReference type="Proteomes" id="UP000182192"/>
    </source>
</evidence>
<dbReference type="OrthoDB" id="9804196at2"/>
<sequence>MKILWISNIPSPYRVDFFNELGKHCKLTVLFEKSSSDERDETWKKYSFSNFKGVILGGKSINTDKALCFRVISFLNNSKYDHIIVSNISSPTGIIAVLYMRMKKIPYWIEGDGAFAKKKKNLKEFVKTYIISHAKGCFSTSKVHDNYYLTYGAKKNAIFRYPFTSISEENVLKNTIPLNLKRDLRKTLGIKEDKVILCVGQMIPRKGIDIFIKVAALNKSYGFYIVGGKPKNEYLGLKKRLDAYNVHFVDFKKPDELKKYYQAANIFLLPTREDIWGLVINEAMANGLPVVTTDRCIAGTELVKNEKNGYVVPIEDVFTTSSAINKVFEKGYECMGKKSLEFIEKYTIENMAKAHINILGSKSNDNKHK</sequence>
<evidence type="ECO:0000259" key="1">
    <source>
        <dbReference type="Pfam" id="PF00534"/>
    </source>
</evidence>
<proteinExistence type="predicted"/>
<organism evidence="2 3">
    <name type="scientific">Ruminococcus albus</name>
    <dbReference type="NCBI Taxonomy" id="1264"/>
    <lineage>
        <taxon>Bacteria</taxon>
        <taxon>Bacillati</taxon>
        <taxon>Bacillota</taxon>
        <taxon>Clostridia</taxon>
        <taxon>Eubacteriales</taxon>
        <taxon>Oscillospiraceae</taxon>
        <taxon>Ruminococcus</taxon>
    </lineage>
</organism>
<dbReference type="SUPFAM" id="SSF53756">
    <property type="entry name" value="UDP-Glycosyltransferase/glycogen phosphorylase"/>
    <property type="match status" value="1"/>
</dbReference>
<reference evidence="2 3" key="1">
    <citation type="submission" date="2016-10" db="EMBL/GenBank/DDBJ databases">
        <authorList>
            <person name="de Groot N.N."/>
        </authorList>
    </citation>
    <scope>NUCLEOTIDE SEQUENCE [LARGE SCALE GENOMIC DNA]</scope>
    <source>
        <strain evidence="2 3">AR67</strain>
    </source>
</reference>
<accession>A0A1I1CW48</accession>
<dbReference type="GO" id="GO:0016757">
    <property type="term" value="F:glycosyltransferase activity"/>
    <property type="evidence" value="ECO:0007669"/>
    <property type="project" value="InterPro"/>
</dbReference>
<dbReference type="PANTHER" id="PTHR45947:SF3">
    <property type="entry name" value="SULFOQUINOVOSYL TRANSFERASE SQD2"/>
    <property type="match status" value="1"/>
</dbReference>
<evidence type="ECO:0000313" key="2">
    <source>
        <dbReference type="EMBL" id="SFB66292.1"/>
    </source>
</evidence>
<dbReference type="Pfam" id="PF00534">
    <property type="entry name" value="Glycos_transf_1"/>
    <property type="match status" value="1"/>
</dbReference>
<dbReference type="InterPro" id="IPR050194">
    <property type="entry name" value="Glycosyltransferase_grp1"/>
</dbReference>
<dbReference type="Proteomes" id="UP000182192">
    <property type="component" value="Unassembled WGS sequence"/>
</dbReference>
<dbReference type="PANTHER" id="PTHR45947">
    <property type="entry name" value="SULFOQUINOVOSYL TRANSFERASE SQD2"/>
    <property type="match status" value="1"/>
</dbReference>
<gene>
    <name evidence="2" type="ORF">SAMN02910406_00033</name>
</gene>
<dbReference type="Gene3D" id="3.40.50.2000">
    <property type="entry name" value="Glycogen Phosphorylase B"/>
    <property type="match status" value="2"/>
</dbReference>
<protein>
    <submittedName>
        <fullName evidence="2">Glycosyltransferase involved in cell wall bisynthesis</fullName>
    </submittedName>
</protein>